<dbReference type="Proteomes" id="UP000178510">
    <property type="component" value="Unassembled WGS sequence"/>
</dbReference>
<evidence type="ECO:0000313" key="9">
    <source>
        <dbReference type="Proteomes" id="UP000178510"/>
    </source>
</evidence>
<dbReference type="GO" id="GO:0003677">
    <property type="term" value="F:DNA binding"/>
    <property type="evidence" value="ECO:0007669"/>
    <property type="project" value="UniProtKB-KW"/>
</dbReference>
<dbReference type="AlphaFoldDB" id="A0A1G2KTT7"/>
<organism evidence="8 9">
    <name type="scientific">Candidatus Sungbacteria bacterium RIFCSPHIGHO2_02_FULL_52_23</name>
    <dbReference type="NCBI Taxonomy" id="1802274"/>
    <lineage>
        <taxon>Bacteria</taxon>
        <taxon>Candidatus Sungiibacteriota</taxon>
    </lineage>
</organism>
<sequence>MPEDVVEVRTSEDGDNLIRTYFGDVRKYALLNHAEERKLWVRITSAQKRERRALCMSPVALPVLIGFLPQQFEDVVRELQDIAPRLQDLRSQRCIVSRSSPVCRTLRRVYAELWRQWCKAWEALALHPQVYDAIREVLAAQSQNPALHVAYHAWHRAYERLGQLKARMINANLRLVIHIATRHQNRGMTLLDLIQEGNIGLMHAVDKFDSSRGLKIVTYAHWWIRQAITRAISDQRRTVRLPNHVVEKDQRMRKVEGALWEVHHRPPTDQELAHALGLALEELEDLRVAIQPVIFMDQMMVGEDDGTSKMTLADILTDEDARNPDEPLINEQLRKCLTDCLVTLTKREAFVIRLRYGLEDENPRTLQEIAKILGISRERVRQIEKGAFQEIRLPWRRAMLNGFA</sequence>
<dbReference type="InterPro" id="IPR036388">
    <property type="entry name" value="WH-like_DNA-bd_sf"/>
</dbReference>
<dbReference type="PANTHER" id="PTHR30603:SF47">
    <property type="entry name" value="RNA POLYMERASE SIGMA FACTOR SIGD, CHLOROPLASTIC"/>
    <property type="match status" value="1"/>
</dbReference>
<dbReference type="GO" id="GO:0016987">
    <property type="term" value="F:sigma factor activity"/>
    <property type="evidence" value="ECO:0007669"/>
    <property type="project" value="UniProtKB-KW"/>
</dbReference>
<protein>
    <recommendedName>
        <fullName evidence="5">RNA polymerase sigma factor</fullName>
    </recommendedName>
</protein>
<proteinExistence type="inferred from homology"/>
<reference evidence="8 9" key="1">
    <citation type="journal article" date="2016" name="Nat. Commun.">
        <title>Thousands of microbial genomes shed light on interconnected biogeochemical processes in an aquifer system.</title>
        <authorList>
            <person name="Anantharaman K."/>
            <person name="Brown C.T."/>
            <person name="Hug L.A."/>
            <person name="Sharon I."/>
            <person name="Castelle C.J."/>
            <person name="Probst A.J."/>
            <person name="Thomas B.C."/>
            <person name="Singh A."/>
            <person name="Wilkins M.J."/>
            <person name="Karaoz U."/>
            <person name="Brodie E.L."/>
            <person name="Williams K.H."/>
            <person name="Hubbard S.S."/>
            <person name="Banfield J.F."/>
        </authorList>
    </citation>
    <scope>NUCLEOTIDE SEQUENCE [LARGE SCALE GENOMIC DNA]</scope>
</reference>
<feature type="domain" description="RNA polymerase sigma-70" evidence="6">
    <location>
        <begin position="192"/>
        <end position="205"/>
    </location>
</feature>
<keyword evidence="3 5" id="KW-0238">DNA-binding</keyword>
<gene>
    <name evidence="8" type="ORF">A3J58_02925</name>
</gene>
<dbReference type="NCBIfam" id="TIGR02937">
    <property type="entry name" value="sigma70-ECF"/>
    <property type="match status" value="1"/>
</dbReference>
<dbReference type="Gene3D" id="1.10.10.10">
    <property type="entry name" value="Winged helix-like DNA-binding domain superfamily/Winged helix DNA-binding domain"/>
    <property type="match status" value="2"/>
</dbReference>
<dbReference type="GO" id="GO:0006352">
    <property type="term" value="P:DNA-templated transcription initiation"/>
    <property type="evidence" value="ECO:0007669"/>
    <property type="project" value="InterPro"/>
</dbReference>
<dbReference type="CDD" id="cd06171">
    <property type="entry name" value="Sigma70_r4"/>
    <property type="match status" value="1"/>
</dbReference>
<dbReference type="SUPFAM" id="SSF88946">
    <property type="entry name" value="Sigma2 domain of RNA polymerase sigma factors"/>
    <property type="match status" value="1"/>
</dbReference>
<evidence type="ECO:0000313" key="8">
    <source>
        <dbReference type="EMBL" id="OHA02857.1"/>
    </source>
</evidence>
<dbReference type="PROSITE" id="PS00715">
    <property type="entry name" value="SIGMA70_1"/>
    <property type="match status" value="1"/>
</dbReference>
<dbReference type="PANTHER" id="PTHR30603">
    <property type="entry name" value="RNA POLYMERASE SIGMA FACTOR RPO"/>
    <property type="match status" value="1"/>
</dbReference>
<keyword evidence="2 5" id="KW-0731">Sigma factor</keyword>
<evidence type="ECO:0000256" key="2">
    <source>
        <dbReference type="ARBA" id="ARBA00023082"/>
    </source>
</evidence>
<keyword evidence="4 5" id="KW-0804">Transcription</keyword>
<dbReference type="InterPro" id="IPR050239">
    <property type="entry name" value="Sigma-70_RNA_pol_init_factors"/>
</dbReference>
<evidence type="ECO:0000259" key="7">
    <source>
        <dbReference type="PROSITE" id="PS00716"/>
    </source>
</evidence>
<evidence type="ECO:0000256" key="4">
    <source>
        <dbReference type="ARBA" id="ARBA00023163"/>
    </source>
</evidence>
<dbReference type="SUPFAM" id="SSF88659">
    <property type="entry name" value="Sigma3 and sigma4 domains of RNA polymerase sigma factors"/>
    <property type="match status" value="2"/>
</dbReference>
<feature type="domain" description="RNA polymerase sigma-70" evidence="7">
    <location>
        <begin position="365"/>
        <end position="391"/>
    </location>
</feature>
<accession>A0A1G2KTT7</accession>
<dbReference type="PRINTS" id="PR00046">
    <property type="entry name" value="SIGMA70FCT"/>
</dbReference>
<dbReference type="Gene3D" id="1.10.601.10">
    <property type="entry name" value="RNA Polymerase Primary Sigma Factor"/>
    <property type="match status" value="1"/>
</dbReference>
<dbReference type="EMBL" id="MHQM01000037">
    <property type="protein sequence ID" value="OHA02857.1"/>
    <property type="molecule type" value="Genomic_DNA"/>
</dbReference>
<dbReference type="Pfam" id="PF04545">
    <property type="entry name" value="Sigma70_r4"/>
    <property type="match status" value="1"/>
</dbReference>
<keyword evidence="1 5" id="KW-0805">Transcription regulation</keyword>
<dbReference type="Pfam" id="PF04542">
    <property type="entry name" value="Sigma70_r2"/>
    <property type="match status" value="1"/>
</dbReference>
<name>A0A1G2KTT7_9BACT</name>
<dbReference type="InterPro" id="IPR013324">
    <property type="entry name" value="RNA_pol_sigma_r3/r4-like"/>
</dbReference>
<dbReference type="InterPro" id="IPR014284">
    <property type="entry name" value="RNA_pol_sigma-70_dom"/>
</dbReference>
<dbReference type="InterPro" id="IPR007624">
    <property type="entry name" value="RNA_pol_sigma70_r3"/>
</dbReference>
<comment type="similarity">
    <text evidence="5">Belongs to the sigma-70 factor family.</text>
</comment>
<comment type="function">
    <text evidence="5">Sigma factors are initiation factors that promote the attachment of RNA polymerase to specific initiation sites and are then released.</text>
</comment>
<evidence type="ECO:0000256" key="3">
    <source>
        <dbReference type="ARBA" id="ARBA00023125"/>
    </source>
</evidence>
<dbReference type="STRING" id="1802274.A3J58_02925"/>
<dbReference type="InterPro" id="IPR013325">
    <property type="entry name" value="RNA_pol_sigma_r2"/>
</dbReference>
<dbReference type="InterPro" id="IPR000943">
    <property type="entry name" value="RNA_pol_sigma70"/>
</dbReference>
<evidence type="ECO:0000256" key="5">
    <source>
        <dbReference type="RuleBase" id="RU362124"/>
    </source>
</evidence>
<evidence type="ECO:0000256" key="1">
    <source>
        <dbReference type="ARBA" id="ARBA00023015"/>
    </source>
</evidence>
<evidence type="ECO:0000259" key="6">
    <source>
        <dbReference type="PROSITE" id="PS00715"/>
    </source>
</evidence>
<dbReference type="PROSITE" id="PS00716">
    <property type="entry name" value="SIGMA70_2"/>
    <property type="match status" value="1"/>
</dbReference>
<comment type="caution">
    <text evidence="8">The sequence shown here is derived from an EMBL/GenBank/DDBJ whole genome shotgun (WGS) entry which is preliminary data.</text>
</comment>
<dbReference type="InterPro" id="IPR007627">
    <property type="entry name" value="RNA_pol_sigma70_r2"/>
</dbReference>
<dbReference type="Pfam" id="PF04539">
    <property type="entry name" value="Sigma70_r3"/>
    <property type="match status" value="1"/>
</dbReference>
<dbReference type="InterPro" id="IPR007630">
    <property type="entry name" value="RNA_pol_sigma70_r4"/>
</dbReference>